<keyword evidence="3 8" id="KW-0813">Transport</keyword>
<dbReference type="InterPro" id="IPR050360">
    <property type="entry name" value="MFS_Sugar_Transporters"/>
</dbReference>
<comment type="catalytic activity">
    <reaction evidence="7">
        <text>myo-inositol(out) + H(+)(out) = myo-inositol(in) + H(+)(in)</text>
        <dbReference type="Rhea" id="RHEA:60364"/>
        <dbReference type="ChEBI" id="CHEBI:15378"/>
        <dbReference type="ChEBI" id="CHEBI:17268"/>
    </reaction>
</comment>
<feature type="region of interest" description="Disordered" evidence="9">
    <location>
        <begin position="529"/>
        <end position="553"/>
    </location>
</feature>
<evidence type="ECO:0000256" key="2">
    <source>
        <dbReference type="ARBA" id="ARBA00010992"/>
    </source>
</evidence>
<organism evidence="12 13">
    <name type="scientific">Trichosporon asahii var. asahii (strain CBS 8904)</name>
    <name type="common">Yeast</name>
    <dbReference type="NCBI Taxonomy" id="1220162"/>
    <lineage>
        <taxon>Eukaryota</taxon>
        <taxon>Fungi</taxon>
        <taxon>Dikarya</taxon>
        <taxon>Basidiomycota</taxon>
        <taxon>Agaricomycotina</taxon>
        <taxon>Tremellomycetes</taxon>
        <taxon>Trichosporonales</taxon>
        <taxon>Trichosporonaceae</taxon>
        <taxon>Trichosporon</taxon>
    </lineage>
</organism>
<evidence type="ECO:0000256" key="4">
    <source>
        <dbReference type="ARBA" id="ARBA00022692"/>
    </source>
</evidence>
<dbReference type="AlphaFoldDB" id="K1WC12"/>
<sequence length="553" mass="60923">MPAPTAVNATGLRGHSLLYSVSVFLSIGVWLFGVRLRVRGRDVLTTKALSRAPTSKRSPTAGEIGNMVAILEIGAFITSLCAAYLADKYGRRMTMRIGATLFSIGGVFQTYCAGYTSMVIGRFISGCGVGMLSMIVPIYQAEISPADHRGFLGALEFTGNIVGYSSSVWIDYACSYIQSDWSWRLPLSIQVLGGVILGLGSFVCPESPRYLIDTDQDAMGLQVISDFQGRDIDDPKVQVEYNEIREGVIADRAVGDRSYKALWTRYRSRVLIAMSSQLFAQLNGINVISYYAPLVFEQAGWIGRDAILMTGINSLFYVASSIPPWWLTDAAGRRPILLFGALAMAIALTATGYWIYIDQAITPNAVVVCVVVYNFAFGMSWGPIPWLYPPEIMPLPFRAKGVSLSTATNWLSNYWVGVTTPVFQELIGWRLYIMHAFFCVVSFILVYFLYPETRGVPLEEMDKLFGDEVVEVTETETEDEGFSESETSTLVGHRRPGSILPISRTSTRSASPSPARMGNSLFGRVQDMISGGRKTRRSSLGHYRAIDDGDAEQ</sequence>
<keyword evidence="13" id="KW-1185">Reference proteome</keyword>
<dbReference type="OrthoDB" id="648285at2759"/>
<gene>
    <name evidence="12" type="ORF">A1Q2_06557</name>
</gene>
<evidence type="ECO:0000256" key="8">
    <source>
        <dbReference type="RuleBase" id="RU003346"/>
    </source>
</evidence>
<keyword evidence="5 10" id="KW-1133">Transmembrane helix</keyword>
<evidence type="ECO:0000313" key="13">
    <source>
        <dbReference type="Proteomes" id="UP000006757"/>
    </source>
</evidence>
<dbReference type="OMA" id="WATYLFY"/>
<comment type="caution">
    <text evidence="12">The sequence shown here is derived from an EMBL/GenBank/DDBJ whole genome shotgun (WGS) entry which is preliminary data.</text>
</comment>
<dbReference type="InParanoid" id="K1WC12"/>
<dbReference type="InterPro" id="IPR005829">
    <property type="entry name" value="Sugar_transporter_CS"/>
</dbReference>
<feature type="transmembrane region" description="Helical" evidence="10">
    <location>
        <begin position="363"/>
        <end position="388"/>
    </location>
</feature>
<feature type="transmembrane region" description="Helical" evidence="10">
    <location>
        <begin position="123"/>
        <end position="141"/>
    </location>
</feature>
<feature type="transmembrane region" description="Helical" evidence="10">
    <location>
        <begin position="270"/>
        <end position="294"/>
    </location>
</feature>
<dbReference type="SUPFAM" id="SSF103473">
    <property type="entry name" value="MFS general substrate transporter"/>
    <property type="match status" value="1"/>
</dbReference>
<dbReference type="InterPro" id="IPR036259">
    <property type="entry name" value="MFS_trans_sf"/>
</dbReference>
<dbReference type="PANTHER" id="PTHR48022:SF73">
    <property type="entry name" value="METABOLITE TRANSPORT PROTEIN YDL199C-RELATED"/>
    <property type="match status" value="1"/>
</dbReference>
<dbReference type="HOGENOM" id="CLU_001265_30_3_1"/>
<feature type="transmembrane region" description="Helical" evidence="10">
    <location>
        <begin position="64"/>
        <end position="85"/>
    </location>
</feature>
<reference evidence="12 13" key="1">
    <citation type="journal article" date="2012" name="Eukaryot. Cell">
        <title>Genome sequence of the Trichosporon asahii environmental strain CBS 8904.</title>
        <authorList>
            <person name="Yang R.Y."/>
            <person name="Li H.T."/>
            <person name="Zhu H."/>
            <person name="Zhou G.P."/>
            <person name="Wang M."/>
            <person name="Wang L."/>
        </authorList>
    </citation>
    <scope>NUCLEOTIDE SEQUENCE [LARGE SCALE GENOMIC DNA]</scope>
    <source>
        <strain evidence="12 13">CBS 8904</strain>
    </source>
</reference>
<keyword evidence="4 10" id="KW-0812">Transmembrane</keyword>
<dbReference type="GO" id="GO:0016020">
    <property type="term" value="C:membrane"/>
    <property type="evidence" value="ECO:0007669"/>
    <property type="project" value="UniProtKB-SubCell"/>
</dbReference>
<feature type="transmembrane region" description="Helical" evidence="10">
    <location>
        <begin position="16"/>
        <end position="34"/>
    </location>
</feature>
<dbReference type="eggNOG" id="KOG0254">
    <property type="taxonomic scope" value="Eukaryota"/>
</dbReference>
<keyword evidence="12" id="KW-0675">Receptor</keyword>
<evidence type="ECO:0000256" key="7">
    <source>
        <dbReference type="ARBA" id="ARBA00049119"/>
    </source>
</evidence>
<comment type="subcellular location">
    <subcellularLocation>
        <location evidence="1">Membrane</location>
        <topology evidence="1">Multi-pass membrane protein</topology>
    </subcellularLocation>
</comment>
<name>K1WC12_TRIAC</name>
<dbReference type="Proteomes" id="UP000006757">
    <property type="component" value="Unassembled WGS sequence"/>
</dbReference>
<dbReference type="Pfam" id="PF00083">
    <property type="entry name" value="Sugar_tr"/>
    <property type="match status" value="1"/>
</dbReference>
<dbReference type="GO" id="GO:0005351">
    <property type="term" value="F:carbohydrate:proton symporter activity"/>
    <property type="evidence" value="ECO:0007669"/>
    <property type="project" value="TreeGrafter"/>
</dbReference>
<dbReference type="PROSITE" id="PS50850">
    <property type="entry name" value="MFS"/>
    <property type="match status" value="1"/>
</dbReference>
<dbReference type="EMBL" id="AMBO01000375">
    <property type="protein sequence ID" value="EKC99153.1"/>
    <property type="molecule type" value="Genomic_DNA"/>
</dbReference>
<dbReference type="PROSITE" id="PS00216">
    <property type="entry name" value="SUGAR_TRANSPORT_1"/>
    <property type="match status" value="1"/>
</dbReference>
<comment type="similarity">
    <text evidence="2 8">Belongs to the major facilitator superfamily. Sugar transporter (TC 2.A.1.1) family.</text>
</comment>
<evidence type="ECO:0000313" key="12">
    <source>
        <dbReference type="EMBL" id="EKC99153.1"/>
    </source>
</evidence>
<dbReference type="InterPro" id="IPR005828">
    <property type="entry name" value="MFS_sugar_transport-like"/>
</dbReference>
<feature type="transmembrane region" description="Helical" evidence="10">
    <location>
        <begin position="336"/>
        <end position="357"/>
    </location>
</feature>
<dbReference type="FunFam" id="1.20.1250.20:FF:000134">
    <property type="entry name" value="MFS sugar transporter protein"/>
    <property type="match status" value="1"/>
</dbReference>
<dbReference type="PANTHER" id="PTHR48022">
    <property type="entry name" value="PLASTIDIC GLUCOSE TRANSPORTER 4"/>
    <property type="match status" value="1"/>
</dbReference>
<protein>
    <submittedName>
        <fullName evidence="12">Receptor</fullName>
    </submittedName>
</protein>
<dbReference type="STRING" id="1220162.K1WC12"/>
<dbReference type="InterPro" id="IPR020846">
    <property type="entry name" value="MFS_dom"/>
</dbReference>
<dbReference type="Gene3D" id="1.20.1250.20">
    <property type="entry name" value="MFS general substrate transporter like domains"/>
    <property type="match status" value="1"/>
</dbReference>
<proteinExistence type="inferred from homology"/>
<dbReference type="NCBIfam" id="TIGR00879">
    <property type="entry name" value="SP"/>
    <property type="match status" value="1"/>
</dbReference>
<dbReference type="InterPro" id="IPR003663">
    <property type="entry name" value="Sugar/inositol_transpt"/>
</dbReference>
<evidence type="ECO:0000259" key="11">
    <source>
        <dbReference type="PROSITE" id="PS50850"/>
    </source>
</evidence>
<dbReference type="PRINTS" id="PR00171">
    <property type="entry name" value="SUGRTRNSPORT"/>
</dbReference>
<evidence type="ECO:0000256" key="10">
    <source>
        <dbReference type="SAM" id="Phobius"/>
    </source>
</evidence>
<keyword evidence="6 10" id="KW-0472">Membrane</keyword>
<evidence type="ECO:0000256" key="6">
    <source>
        <dbReference type="ARBA" id="ARBA00023136"/>
    </source>
</evidence>
<accession>K1WC12</accession>
<evidence type="ECO:0000256" key="9">
    <source>
        <dbReference type="SAM" id="MobiDB-lite"/>
    </source>
</evidence>
<feature type="domain" description="Major facilitator superfamily (MFS) profile" evidence="11">
    <location>
        <begin position="21"/>
        <end position="454"/>
    </location>
</feature>
<evidence type="ECO:0000256" key="5">
    <source>
        <dbReference type="ARBA" id="ARBA00022989"/>
    </source>
</evidence>
<evidence type="ECO:0000256" key="3">
    <source>
        <dbReference type="ARBA" id="ARBA00022448"/>
    </source>
</evidence>
<feature type="transmembrane region" description="Helical" evidence="10">
    <location>
        <begin position="431"/>
        <end position="450"/>
    </location>
</feature>
<feature type="transmembrane region" description="Helical" evidence="10">
    <location>
        <begin position="185"/>
        <end position="204"/>
    </location>
</feature>
<evidence type="ECO:0000256" key="1">
    <source>
        <dbReference type="ARBA" id="ARBA00004141"/>
    </source>
</evidence>